<accession>A0A2S6GE94</accession>
<evidence type="ECO:0000313" key="2">
    <source>
        <dbReference type="Proteomes" id="UP000239203"/>
    </source>
</evidence>
<evidence type="ECO:0000313" key="1">
    <source>
        <dbReference type="EMBL" id="PPK63530.1"/>
    </source>
</evidence>
<organism evidence="1 2">
    <name type="scientific">Actinokineospora auranticolor</name>
    <dbReference type="NCBI Taxonomy" id="155976"/>
    <lineage>
        <taxon>Bacteria</taxon>
        <taxon>Bacillati</taxon>
        <taxon>Actinomycetota</taxon>
        <taxon>Actinomycetes</taxon>
        <taxon>Pseudonocardiales</taxon>
        <taxon>Pseudonocardiaceae</taxon>
        <taxon>Actinokineospora</taxon>
    </lineage>
</organism>
<reference evidence="1 2" key="1">
    <citation type="submission" date="2018-02" db="EMBL/GenBank/DDBJ databases">
        <title>Genomic Encyclopedia of Archaeal and Bacterial Type Strains, Phase II (KMG-II): from individual species to whole genera.</title>
        <authorList>
            <person name="Goeker M."/>
        </authorList>
    </citation>
    <scope>NUCLEOTIDE SEQUENCE [LARGE SCALE GENOMIC DNA]</scope>
    <source>
        <strain evidence="1 2">YU 961-1</strain>
    </source>
</reference>
<proteinExistence type="predicted"/>
<protein>
    <submittedName>
        <fullName evidence="1">Uncharacterized protein</fullName>
    </submittedName>
</protein>
<dbReference type="EMBL" id="PTIX01000027">
    <property type="protein sequence ID" value="PPK63530.1"/>
    <property type="molecule type" value="Genomic_DNA"/>
</dbReference>
<dbReference type="AlphaFoldDB" id="A0A2S6GE94"/>
<sequence length="346" mass="36803">MPTTVDGLDPWAVNRRISERDARYALGAILAPAPGRLMGWSSGVLPTRTDSGVIADLRPLLRANDGLGVTIGVGQCVIERTGQGPYICTLDDTGRVELDPADPSLPRVDLIVARVYDERLGDARSAFVIEPVTGQAAPEPVAPPLPPGAIPLASFALPPATRQLSTSMRTDLRRAAGTRGGIGVLLPGDAQTDPGAYPGHARYRPTGLETWDGERWRAGTPGWTGEGNRFTVRTGIRDNADINSVDIPDPGWPYRITAQASAEIVTTNCRADLFLRLDSPTGGIFGVGVGPTNSGGWFQTQTRGTGILTGPHTVYLTIARLFGDGTWAITPYNSHLWVSREPVGPV</sequence>
<dbReference type="Proteomes" id="UP000239203">
    <property type="component" value="Unassembled WGS sequence"/>
</dbReference>
<gene>
    <name evidence="1" type="ORF">CLV40_12757</name>
</gene>
<keyword evidence="2" id="KW-1185">Reference proteome</keyword>
<comment type="caution">
    <text evidence="1">The sequence shown here is derived from an EMBL/GenBank/DDBJ whole genome shotgun (WGS) entry which is preliminary data.</text>
</comment>
<dbReference type="RefSeq" id="WP_104482661.1">
    <property type="nucleotide sequence ID" value="NZ_CP154825.1"/>
</dbReference>
<name>A0A2S6GE94_9PSEU</name>
<dbReference type="OrthoDB" id="5193571at2"/>